<reference evidence="1" key="1">
    <citation type="submission" date="2014-09" db="EMBL/GenBank/DDBJ databases">
        <authorList>
            <person name="Magalhaes I.L.F."/>
            <person name="Oliveira U."/>
            <person name="Santos F.R."/>
            <person name="Vidigal T.H.D.A."/>
            <person name="Brescovit A.D."/>
            <person name="Santos A.J."/>
        </authorList>
    </citation>
    <scope>NUCLEOTIDE SEQUENCE</scope>
    <source>
        <tissue evidence="1">Shoot tissue taken approximately 20 cm above the soil surface</tissue>
    </source>
</reference>
<dbReference type="EMBL" id="GBRH01176056">
    <property type="protein sequence ID" value="JAE21840.1"/>
    <property type="molecule type" value="Transcribed_RNA"/>
</dbReference>
<name>A0A0A9G9S5_ARUDO</name>
<proteinExistence type="predicted"/>
<sequence length="48" mass="4964">MPSSPSIPAQIWTSAFCSSSSSISAFCGDSGNPLRSLVSYLKSKCSSC</sequence>
<evidence type="ECO:0000313" key="1">
    <source>
        <dbReference type="EMBL" id="JAE21840.1"/>
    </source>
</evidence>
<accession>A0A0A9G9S5</accession>
<protein>
    <submittedName>
        <fullName evidence="1">Uncharacterized protein</fullName>
    </submittedName>
</protein>
<reference evidence="1" key="2">
    <citation type="journal article" date="2015" name="Data Brief">
        <title>Shoot transcriptome of the giant reed, Arundo donax.</title>
        <authorList>
            <person name="Barrero R.A."/>
            <person name="Guerrero F.D."/>
            <person name="Moolhuijzen P."/>
            <person name="Goolsby J.A."/>
            <person name="Tidwell J."/>
            <person name="Bellgard S.E."/>
            <person name="Bellgard M.I."/>
        </authorList>
    </citation>
    <scope>NUCLEOTIDE SEQUENCE</scope>
    <source>
        <tissue evidence="1">Shoot tissue taken approximately 20 cm above the soil surface</tissue>
    </source>
</reference>
<dbReference type="AlphaFoldDB" id="A0A0A9G9S5"/>
<organism evidence="1">
    <name type="scientific">Arundo donax</name>
    <name type="common">Giant reed</name>
    <name type="synonym">Donax arundinaceus</name>
    <dbReference type="NCBI Taxonomy" id="35708"/>
    <lineage>
        <taxon>Eukaryota</taxon>
        <taxon>Viridiplantae</taxon>
        <taxon>Streptophyta</taxon>
        <taxon>Embryophyta</taxon>
        <taxon>Tracheophyta</taxon>
        <taxon>Spermatophyta</taxon>
        <taxon>Magnoliopsida</taxon>
        <taxon>Liliopsida</taxon>
        <taxon>Poales</taxon>
        <taxon>Poaceae</taxon>
        <taxon>PACMAD clade</taxon>
        <taxon>Arundinoideae</taxon>
        <taxon>Arundineae</taxon>
        <taxon>Arundo</taxon>
    </lineage>
</organism>